<comment type="caution">
    <text evidence="7">The sequence shown here is derived from an EMBL/GenBank/DDBJ whole genome shotgun (WGS) entry which is preliminary data.</text>
</comment>
<dbReference type="GO" id="GO:0016020">
    <property type="term" value="C:membrane"/>
    <property type="evidence" value="ECO:0007669"/>
    <property type="project" value="UniProtKB-SubCell"/>
</dbReference>
<dbReference type="Proteomes" id="UP000031668">
    <property type="component" value="Unassembled WGS sequence"/>
</dbReference>
<gene>
    <name evidence="7" type="ORF">RF11_02477</name>
</gene>
<evidence type="ECO:0000256" key="1">
    <source>
        <dbReference type="ARBA" id="ARBA00004167"/>
    </source>
</evidence>
<name>A0A0C2MSH6_THEKT</name>
<protein>
    <submittedName>
        <fullName evidence="7">Fer-1-like protein 6</fullName>
    </submittedName>
</protein>
<evidence type="ECO:0000313" key="8">
    <source>
        <dbReference type="Proteomes" id="UP000031668"/>
    </source>
</evidence>
<dbReference type="PANTHER" id="PTHR12546:SF60">
    <property type="entry name" value="MISFIRE, ISOFORM F"/>
    <property type="match status" value="1"/>
</dbReference>
<dbReference type="GO" id="GO:0007009">
    <property type="term" value="P:plasma membrane organization"/>
    <property type="evidence" value="ECO:0007669"/>
    <property type="project" value="TreeGrafter"/>
</dbReference>
<keyword evidence="5" id="KW-0472">Membrane</keyword>
<keyword evidence="8" id="KW-1185">Reference proteome</keyword>
<reference evidence="7 8" key="1">
    <citation type="journal article" date="2014" name="Genome Biol. Evol.">
        <title>The genome of the myxosporean Thelohanellus kitauei shows adaptations to nutrient acquisition within its fish host.</title>
        <authorList>
            <person name="Yang Y."/>
            <person name="Xiong J."/>
            <person name="Zhou Z."/>
            <person name="Huo F."/>
            <person name="Miao W."/>
            <person name="Ran C."/>
            <person name="Liu Y."/>
            <person name="Zhang J."/>
            <person name="Feng J."/>
            <person name="Wang M."/>
            <person name="Wang M."/>
            <person name="Wang L."/>
            <person name="Yao B."/>
        </authorList>
    </citation>
    <scope>NUCLEOTIDE SEQUENCE [LARGE SCALE GENOMIC DNA]</scope>
    <source>
        <strain evidence="7">Wuqing</strain>
    </source>
</reference>
<comment type="subcellular location">
    <subcellularLocation>
        <location evidence="1">Membrane</location>
        <topology evidence="1">Single-pass membrane protein</topology>
    </subcellularLocation>
</comment>
<sequence>MKAEPVSTIGPEIKTQRNIDVKSHFIDEKEKYTTGGVFQVFNDIIVSFLNDVCYVISKYEYQTLENQTIQSYQLQITIHEAKGLKGNRTNPFCSITFNQIKKVTEIKKQTNSPFWDTLFVFDVAGEYMQIARYILHFKVISDNGPFRRNTVLGVFKIDFHTIFNNFEHKFTKKWIRLYAENDRAQKNEPQLCGFLRVSLVVVATANLAYDLVPIGDPPAGSLLLPEAFPTSRSKVAIKVTIYCAQNLNKAHLNFIKFRPNAITLDLIFAKHQYLRNQWKIDS</sequence>
<evidence type="ECO:0000313" key="7">
    <source>
        <dbReference type="EMBL" id="KII70261.1"/>
    </source>
</evidence>
<keyword evidence="2" id="KW-0812">Transmembrane</keyword>
<dbReference type="PROSITE" id="PS50004">
    <property type="entry name" value="C2"/>
    <property type="match status" value="1"/>
</dbReference>
<dbReference type="OrthoDB" id="7371898at2759"/>
<feature type="domain" description="C2" evidence="6">
    <location>
        <begin position="55"/>
        <end position="175"/>
    </location>
</feature>
<evidence type="ECO:0000259" key="6">
    <source>
        <dbReference type="PROSITE" id="PS50004"/>
    </source>
</evidence>
<dbReference type="InterPro" id="IPR035892">
    <property type="entry name" value="C2_domain_sf"/>
</dbReference>
<proteinExistence type="predicted"/>
<dbReference type="InterPro" id="IPR000008">
    <property type="entry name" value="C2_dom"/>
</dbReference>
<dbReference type="EMBL" id="JWZT01002106">
    <property type="protein sequence ID" value="KII70261.1"/>
    <property type="molecule type" value="Genomic_DNA"/>
</dbReference>
<dbReference type="InterPro" id="IPR012968">
    <property type="entry name" value="FerIin_dom"/>
</dbReference>
<dbReference type="SMART" id="SM01202">
    <property type="entry name" value="FerI"/>
    <property type="match status" value="1"/>
</dbReference>
<dbReference type="Pfam" id="PF00168">
    <property type="entry name" value="C2"/>
    <property type="match status" value="1"/>
</dbReference>
<evidence type="ECO:0000256" key="4">
    <source>
        <dbReference type="ARBA" id="ARBA00022989"/>
    </source>
</evidence>
<evidence type="ECO:0000256" key="3">
    <source>
        <dbReference type="ARBA" id="ARBA00022737"/>
    </source>
</evidence>
<evidence type="ECO:0000256" key="5">
    <source>
        <dbReference type="ARBA" id="ARBA00023136"/>
    </source>
</evidence>
<evidence type="ECO:0000256" key="2">
    <source>
        <dbReference type="ARBA" id="ARBA00022692"/>
    </source>
</evidence>
<dbReference type="PANTHER" id="PTHR12546">
    <property type="entry name" value="FER-1-LIKE"/>
    <property type="match status" value="1"/>
</dbReference>
<keyword evidence="3" id="KW-0677">Repeat</keyword>
<dbReference type="SUPFAM" id="SSF49562">
    <property type="entry name" value="C2 domain (Calcium/lipid-binding domain, CaLB)"/>
    <property type="match status" value="1"/>
</dbReference>
<dbReference type="SMART" id="SM00239">
    <property type="entry name" value="C2"/>
    <property type="match status" value="1"/>
</dbReference>
<organism evidence="7 8">
    <name type="scientific">Thelohanellus kitauei</name>
    <name type="common">Myxosporean</name>
    <dbReference type="NCBI Taxonomy" id="669202"/>
    <lineage>
        <taxon>Eukaryota</taxon>
        <taxon>Metazoa</taxon>
        <taxon>Cnidaria</taxon>
        <taxon>Myxozoa</taxon>
        <taxon>Myxosporea</taxon>
        <taxon>Bivalvulida</taxon>
        <taxon>Platysporina</taxon>
        <taxon>Myxobolidae</taxon>
        <taxon>Thelohanellus</taxon>
    </lineage>
</organism>
<dbReference type="AlphaFoldDB" id="A0A0C2MSH6"/>
<keyword evidence="4" id="KW-1133">Transmembrane helix</keyword>
<dbReference type="Gene3D" id="2.60.40.150">
    <property type="entry name" value="C2 domain"/>
    <property type="match status" value="1"/>
</dbReference>
<accession>A0A0C2MSH6</accession>
<dbReference type="InterPro" id="IPR037721">
    <property type="entry name" value="Ferlin"/>
</dbReference>